<dbReference type="Gene3D" id="3.30.1380.10">
    <property type="match status" value="1"/>
</dbReference>
<keyword evidence="3" id="KW-1185">Reference proteome</keyword>
<gene>
    <name evidence="2" type="ORF">JJB09_11520</name>
</gene>
<dbReference type="InterPro" id="IPR010275">
    <property type="entry name" value="MepK"/>
</dbReference>
<accession>A0A936YLP9</accession>
<organism evidence="2 3">
    <name type="scientific">Rhizobium setariae</name>
    <dbReference type="NCBI Taxonomy" id="2801340"/>
    <lineage>
        <taxon>Bacteria</taxon>
        <taxon>Pseudomonadati</taxon>
        <taxon>Pseudomonadota</taxon>
        <taxon>Alphaproteobacteria</taxon>
        <taxon>Hyphomicrobiales</taxon>
        <taxon>Rhizobiaceae</taxon>
        <taxon>Rhizobium/Agrobacterium group</taxon>
        <taxon>Rhizobium</taxon>
    </lineage>
</organism>
<sequence length="143" mass="15320">MRNAFIVALASLLTLSSFFSTEAQAGSRKKAFHRNEKARVILAYAVQTPRVNSGCFPAKLRGVLAHIAARTGKRPLVTSGSRQKARRGSYHLKCLAADIRVPGVSVGKIVAAAQSAPGIGGIGTYCNGIVHVDIGPQRRWRHC</sequence>
<comment type="caution">
    <text evidence="2">The sequence shown here is derived from an EMBL/GenBank/DDBJ whole genome shotgun (WGS) entry which is preliminary data.</text>
</comment>
<dbReference type="SUPFAM" id="SSF55166">
    <property type="entry name" value="Hedgehog/DD-peptidase"/>
    <property type="match status" value="1"/>
</dbReference>
<dbReference type="InterPro" id="IPR009045">
    <property type="entry name" value="Zn_M74/Hedgehog-like"/>
</dbReference>
<evidence type="ECO:0000313" key="3">
    <source>
        <dbReference type="Proteomes" id="UP000633219"/>
    </source>
</evidence>
<proteinExistence type="predicted"/>
<dbReference type="EMBL" id="JAEQNC010000005">
    <property type="protein sequence ID" value="MBL0372658.1"/>
    <property type="molecule type" value="Genomic_DNA"/>
</dbReference>
<evidence type="ECO:0000256" key="1">
    <source>
        <dbReference type="SAM" id="SignalP"/>
    </source>
</evidence>
<dbReference type="RefSeq" id="WP_201657741.1">
    <property type="nucleotide sequence ID" value="NZ_JAEQNC010000005.1"/>
</dbReference>
<feature type="signal peptide" evidence="1">
    <location>
        <begin position="1"/>
        <end position="25"/>
    </location>
</feature>
<dbReference type="AlphaFoldDB" id="A0A936YLP9"/>
<name>A0A936YLP9_9HYPH</name>
<protein>
    <submittedName>
        <fullName evidence="2">DUF882 domain-containing protein</fullName>
    </submittedName>
</protein>
<dbReference type="Proteomes" id="UP000633219">
    <property type="component" value="Unassembled WGS sequence"/>
</dbReference>
<reference evidence="2" key="1">
    <citation type="submission" date="2021-01" db="EMBL/GenBank/DDBJ databases">
        <title>Rhizobium sp. strain KVB221 16S ribosomal RNA gene Genome sequencing and assembly.</title>
        <authorList>
            <person name="Kang M."/>
        </authorList>
    </citation>
    <scope>NUCLEOTIDE SEQUENCE</scope>
    <source>
        <strain evidence="2">KVB221</strain>
    </source>
</reference>
<dbReference type="Pfam" id="PF05951">
    <property type="entry name" value="Peptidase_M15_2"/>
    <property type="match status" value="1"/>
</dbReference>
<keyword evidence="1" id="KW-0732">Signal</keyword>
<evidence type="ECO:0000313" key="2">
    <source>
        <dbReference type="EMBL" id="MBL0372658.1"/>
    </source>
</evidence>
<feature type="chain" id="PRO_5037312193" evidence="1">
    <location>
        <begin position="26"/>
        <end position="143"/>
    </location>
</feature>